<accession>A0A8S5S4S0</accession>
<reference evidence="1" key="1">
    <citation type="journal article" date="2021" name="Proc. Natl. Acad. Sci. U.S.A.">
        <title>A Catalog of Tens of Thousands of Viruses from Human Metagenomes Reveals Hidden Associations with Chronic Diseases.</title>
        <authorList>
            <person name="Tisza M.J."/>
            <person name="Buck C.B."/>
        </authorList>
    </citation>
    <scope>NUCLEOTIDE SEQUENCE</scope>
    <source>
        <strain evidence="1">CtJ7x27</strain>
    </source>
</reference>
<protein>
    <submittedName>
        <fullName evidence="1">Uncharacterized protein</fullName>
    </submittedName>
</protein>
<evidence type="ECO:0000313" key="1">
    <source>
        <dbReference type="EMBL" id="DAF45679.1"/>
    </source>
</evidence>
<dbReference type="EMBL" id="BK032517">
    <property type="protein sequence ID" value="DAF45679.1"/>
    <property type="molecule type" value="Genomic_DNA"/>
</dbReference>
<name>A0A8S5S4S0_9CAUD</name>
<proteinExistence type="predicted"/>
<sequence length="32" mass="3432">MKSACAVLGLCVICALSPRGNVINESLRWVNN</sequence>
<organism evidence="1">
    <name type="scientific">Siphoviridae sp. ctJ7x27</name>
    <dbReference type="NCBI Taxonomy" id="2827835"/>
    <lineage>
        <taxon>Viruses</taxon>
        <taxon>Duplodnaviria</taxon>
        <taxon>Heunggongvirae</taxon>
        <taxon>Uroviricota</taxon>
        <taxon>Caudoviricetes</taxon>
    </lineage>
</organism>